<reference evidence="3" key="1">
    <citation type="submission" date="2018-01" db="EMBL/GenBank/DDBJ databases">
        <authorList>
            <person name="Li J."/>
        </authorList>
    </citation>
    <scope>NUCLEOTIDE SEQUENCE [LARGE SCALE GENOMIC DNA]</scope>
    <source>
        <strain evidence="3">2184</strain>
    </source>
</reference>
<organism evidence="2 3">
    <name type="scientific">Corynebacterium liangguodongii</name>
    <dbReference type="NCBI Taxonomy" id="2079535"/>
    <lineage>
        <taxon>Bacteria</taxon>
        <taxon>Bacillati</taxon>
        <taxon>Actinomycetota</taxon>
        <taxon>Actinomycetes</taxon>
        <taxon>Mycobacteriales</taxon>
        <taxon>Corynebacteriaceae</taxon>
        <taxon>Corynebacterium</taxon>
    </lineage>
</organism>
<protein>
    <recommendedName>
        <fullName evidence="1">Integrase catalytic domain-containing protein</fullName>
    </recommendedName>
</protein>
<dbReference type="InterPro" id="IPR001584">
    <property type="entry name" value="Integrase_cat-core"/>
</dbReference>
<dbReference type="KEGG" id="clia:C3E79_07170"/>
<dbReference type="AlphaFoldDB" id="A0A2S0WES8"/>
<evidence type="ECO:0000259" key="1">
    <source>
        <dbReference type="Pfam" id="PF13683"/>
    </source>
</evidence>
<proteinExistence type="predicted"/>
<keyword evidence="3" id="KW-1185">Reference proteome</keyword>
<dbReference type="InterPro" id="IPR012337">
    <property type="entry name" value="RNaseH-like_sf"/>
</dbReference>
<accession>A0A2S0WES8</accession>
<dbReference type="EMBL" id="CP026948">
    <property type="protein sequence ID" value="AWB84287.1"/>
    <property type="molecule type" value="Genomic_DNA"/>
</dbReference>
<gene>
    <name evidence="2" type="ORF">C3E79_07170</name>
</gene>
<evidence type="ECO:0000313" key="2">
    <source>
        <dbReference type="EMBL" id="AWB84287.1"/>
    </source>
</evidence>
<evidence type="ECO:0000313" key="3">
    <source>
        <dbReference type="Proteomes" id="UP000244754"/>
    </source>
</evidence>
<dbReference type="GO" id="GO:0015074">
    <property type="term" value="P:DNA integration"/>
    <property type="evidence" value="ECO:0007669"/>
    <property type="project" value="InterPro"/>
</dbReference>
<dbReference type="Proteomes" id="UP000244754">
    <property type="component" value="Chromosome"/>
</dbReference>
<dbReference type="SUPFAM" id="SSF53098">
    <property type="entry name" value="Ribonuclease H-like"/>
    <property type="match status" value="1"/>
</dbReference>
<dbReference type="Pfam" id="PF13683">
    <property type="entry name" value="rve_3"/>
    <property type="match status" value="1"/>
</dbReference>
<name>A0A2S0WES8_9CORY</name>
<feature type="domain" description="Integrase catalytic" evidence="1">
    <location>
        <begin position="12"/>
        <end position="74"/>
    </location>
</feature>
<sequence length="91" mass="10223">MVYGESLSESKVMASVGSRGDSYDDAIAEALNSLFKAELIDRRRWATLTEVLVTTLALIGWYNNRQLHSALAHRPQKGVHQEWPKCQAYTA</sequence>